<dbReference type="InterPro" id="IPR011330">
    <property type="entry name" value="Glyco_hydro/deAcase_b/a-brl"/>
</dbReference>
<keyword evidence="6" id="KW-1185">Reference proteome</keyword>
<dbReference type="PANTHER" id="PTHR46017">
    <property type="entry name" value="ALPHA-MANNOSIDASE 2C1"/>
    <property type="match status" value="1"/>
</dbReference>
<dbReference type="InterPro" id="IPR037094">
    <property type="entry name" value="Glyco_hydro_38_cen_sf"/>
</dbReference>
<dbReference type="PANTHER" id="PTHR46017:SF1">
    <property type="entry name" value="ALPHA-MANNOSIDASE 2C1"/>
    <property type="match status" value="1"/>
</dbReference>
<reference evidence="5 6" key="1">
    <citation type="journal article" date="2019" name="Emerg. Microbes Infect.">
        <title>Comprehensive subspecies identification of 175 nontuberculous mycobacteria species based on 7547 genomic profiles.</title>
        <authorList>
            <person name="Matsumoto Y."/>
            <person name="Kinjo T."/>
            <person name="Motooka D."/>
            <person name="Nabeya D."/>
            <person name="Jung N."/>
            <person name="Uechi K."/>
            <person name="Horii T."/>
            <person name="Iida T."/>
            <person name="Fujita J."/>
            <person name="Nakamura S."/>
        </authorList>
    </citation>
    <scope>NUCLEOTIDE SEQUENCE [LARGE SCALE GENOMIC DNA]</scope>
    <source>
        <strain evidence="5 6">JCM 14742</strain>
    </source>
</reference>
<dbReference type="GO" id="GO:0046872">
    <property type="term" value="F:metal ion binding"/>
    <property type="evidence" value="ECO:0007669"/>
    <property type="project" value="UniProtKB-KW"/>
</dbReference>
<evidence type="ECO:0000313" key="5">
    <source>
        <dbReference type="EMBL" id="BBZ45860.1"/>
    </source>
</evidence>
<dbReference type="InterPro" id="IPR015341">
    <property type="entry name" value="Glyco_hydro_38_cen"/>
</dbReference>
<dbReference type="Pfam" id="PF09261">
    <property type="entry name" value="Alpha-mann_mid"/>
    <property type="match status" value="1"/>
</dbReference>
<dbReference type="RefSeq" id="WP_085271901.1">
    <property type="nucleotide sequence ID" value="NZ_AP022614.1"/>
</dbReference>
<evidence type="ECO:0000256" key="2">
    <source>
        <dbReference type="ARBA" id="ARBA00022723"/>
    </source>
</evidence>
<dbReference type="GO" id="GO:0030246">
    <property type="term" value="F:carbohydrate binding"/>
    <property type="evidence" value="ECO:0007669"/>
    <property type="project" value="InterPro"/>
</dbReference>
<dbReference type="SUPFAM" id="SSF74650">
    <property type="entry name" value="Galactose mutarotase-like"/>
    <property type="match status" value="2"/>
</dbReference>
<keyword evidence="4" id="KW-0326">Glycosidase</keyword>
<dbReference type="GO" id="GO:0004559">
    <property type="term" value="F:alpha-mannosidase activity"/>
    <property type="evidence" value="ECO:0007669"/>
    <property type="project" value="InterPro"/>
</dbReference>
<evidence type="ECO:0000313" key="6">
    <source>
        <dbReference type="Proteomes" id="UP000467105"/>
    </source>
</evidence>
<dbReference type="InterPro" id="IPR027291">
    <property type="entry name" value="Glyco_hydro_38_N_sf"/>
</dbReference>
<dbReference type="InterPro" id="IPR011013">
    <property type="entry name" value="Gal_mutarotase_sf_dom"/>
</dbReference>
<evidence type="ECO:0000256" key="4">
    <source>
        <dbReference type="ARBA" id="ARBA00023295"/>
    </source>
</evidence>
<gene>
    <name evidence="5" type="ORF">MPRM_31410</name>
</gene>
<organism evidence="5 6">
    <name type="scientific">Mycobacterium parmense</name>
    <dbReference type="NCBI Taxonomy" id="185642"/>
    <lineage>
        <taxon>Bacteria</taxon>
        <taxon>Bacillati</taxon>
        <taxon>Actinomycetota</taxon>
        <taxon>Actinomycetes</taxon>
        <taxon>Mycobacteriales</taxon>
        <taxon>Mycobacteriaceae</taxon>
        <taxon>Mycobacterium</taxon>
        <taxon>Mycobacterium simiae complex</taxon>
    </lineage>
</organism>
<dbReference type="SUPFAM" id="SSF88688">
    <property type="entry name" value="Families 57/38 glycoside transferase middle domain"/>
    <property type="match status" value="1"/>
</dbReference>
<dbReference type="SMART" id="SM00872">
    <property type="entry name" value="Alpha-mann_mid"/>
    <property type="match status" value="1"/>
</dbReference>
<evidence type="ECO:0000256" key="3">
    <source>
        <dbReference type="ARBA" id="ARBA00022801"/>
    </source>
</evidence>
<dbReference type="InterPro" id="IPR013783">
    <property type="entry name" value="Ig-like_fold"/>
</dbReference>
<comment type="similarity">
    <text evidence="1">Belongs to the glycosyl hydrolase 38 family.</text>
</comment>
<dbReference type="Pfam" id="PF10633">
    <property type="entry name" value="NPCBM_assoc"/>
    <property type="match status" value="1"/>
</dbReference>
<dbReference type="CDD" id="cd10786">
    <property type="entry name" value="GH38N_AMII_like"/>
    <property type="match status" value="1"/>
</dbReference>
<name>A0A7I7YVN0_9MYCO</name>
<proteinExistence type="inferred from homology"/>
<dbReference type="GO" id="GO:0009313">
    <property type="term" value="P:oligosaccharide catabolic process"/>
    <property type="evidence" value="ECO:0007669"/>
    <property type="project" value="TreeGrafter"/>
</dbReference>
<sequence length="1396" mass="148892">MQLVSAESPELFVGPPDAPLQLARVTVSGCAEPTTVRIDGDGLSGAAVARPGGGVIEVPVAVRDPLVGERRAARAHAGDARLPFEFTVAEPGWTMYMVSHFHYDPVWWNTQGAYTSEWTEDPPGRQTNGFELVHAHLEMARREPEYKFVLAEVDYLKPYWDARPEDRADLRRLLAEGRVEVMGGSYNEPNTNLTSPETTIRNLVHGSGFQRDVLGADPATAWQLDVFGHDPQFPGLAADAGLTSSSWARGPHHQWGPAQDGDVDRMQFSSEFEWIAPSGRGLLTHYMPAHYGAGWGMDSSASLAEAEAATYALFARLKRVALTRNVLLPVGTDYTPPNKWVTAIHRDWAARYTWPRFVCAIPRDFFAAVRAELSQGRRAPSPQTRDMNPIYTGKDVSYIDTKQANRASENAVLEAERFAVFAASMTGADYPQAALAKAWVQLAYGAHHDAITGSESDQVYLDLLTGWRDAWELGRTARDNSLAVLSRAAGGDVVVWNPLSHRRTDVVTARLDPPPAAAVRVLDADGAEVPAHVEHGGRSVTWLARDVPSLGWRSYRLVPATECAGWEPAPGLRIANEHYRLAVDPVRGGGVASLQQGERELIADGRVGNELAVYEEYPAHPRQGEGPWHLLPKGPVVCSSETPARVQAFRGPLGQRLVVRGRVGTLLRYTQTLTLWNGVARLDCRTTIDDFTGEDRLLRLRWPCPVPGAMPVSEVGDAVVGRGFALLHDGPRSVDTAVHLWTLDNPAYGWFGLSSTVRVRAGTADDTARAVSVAEVVSPDETRSGPLARELMVALVRAGVTATCSGAEKPRYGHLAVDSNLPDVRIALGGPARNSFAKTVLAQADPVYTQELEHQLAATGRARVWVPAAEEFGSLADVWVPGADLRAPRALPVLVVDGRDADELRAAVADVAGELAAAEIAVAQQAPAQLGPFDARTVALLNRGVPSFAVDTEGTLHTALMRSCTGWPSGTWIDGPRRTAPDGSNFALQHWTHAFDYALASDAGDWRQAGIPARSAEFSQPLLAVVAARQPGTLAPVGSLLHVDPEGPVRLAALKAAGNPLTSGSAARVTPAKVALRLVETSGRHTRVAVGSALGAISDLRDADLLERPREHAGPLALHGYQVATALARLDMPAIAGDSTPLAPLAEAAQPLYARYWLHNRGPAPMGGLPAVAHLHPRLVAADPGGVVALRLTAASDCRDAALDGEVTVVGPPGWPVMPGALPFTLPSGEHREADVVVTVPPHTPAGLYPVRAQLRVTGTGGAGIPQAWRQVVEDVCVVCVGGASTGADLADLLFLVGEPAEVTVAAGGTARVTVTVGTRAGADLAAEAHLISPWGTWEWTGPAALGAVLPARGSVEFGFDVAPPAWQDPGQWWALIRVGCAGRLVYSPAVKVTVT</sequence>
<dbReference type="GO" id="GO:0006013">
    <property type="term" value="P:mannose metabolic process"/>
    <property type="evidence" value="ECO:0007669"/>
    <property type="project" value="InterPro"/>
</dbReference>
<protein>
    <submittedName>
        <fullName evidence="5">Alpha-mannosidase</fullName>
    </submittedName>
</protein>
<dbReference type="SUPFAM" id="SSF88713">
    <property type="entry name" value="Glycoside hydrolase/deacetylase"/>
    <property type="match status" value="1"/>
</dbReference>
<dbReference type="EMBL" id="AP022614">
    <property type="protein sequence ID" value="BBZ45860.1"/>
    <property type="molecule type" value="Genomic_DNA"/>
</dbReference>
<keyword evidence="3" id="KW-0378">Hydrolase</keyword>
<dbReference type="Gene3D" id="3.20.110.10">
    <property type="entry name" value="Glycoside hydrolase 38, N terminal domain"/>
    <property type="match status" value="1"/>
</dbReference>
<keyword evidence="2" id="KW-0479">Metal-binding</keyword>
<dbReference type="Proteomes" id="UP000467105">
    <property type="component" value="Chromosome"/>
</dbReference>
<dbReference type="Gene3D" id="2.60.40.10">
    <property type="entry name" value="Immunoglobulins"/>
    <property type="match status" value="1"/>
</dbReference>
<dbReference type="OrthoDB" id="1049785at2"/>
<accession>A0A7I7YVN0</accession>
<dbReference type="Gene3D" id="2.70.98.30">
    <property type="entry name" value="Golgi alpha-mannosidase II, domain 4"/>
    <property type="match status" value="1"/>
</dbReference>
<dbReference type="Gene3D" id="1.20.1270.50">
    <property type="entry name" value="Glycoside hydrolase family 38, central domain"/>
    <property type="match status" value="1"/>
</dbReference>
<evidence type="ECO:0000256" key="1">
    <source>
        <dbReference type="ARBA" id="ARBA00009792"/>
    </source>
</evidence>
<dbReference type="Pfam" id="PF01074">
    <property type="entry name" value="Glyco_hydro_38N"/>
    <property type="match status" value="1"/>
</dbReference>
<dbReference type="InterPro" id="IPR018905">
    <property type="entry name" value="A-galactase_NEW3"/>
</dbReference>
<dbReference type="InterPro" id="IPR028995">
    <property type="entry name" value="Glyco_hydro_57/38_cen_sf"/>
</dbReference>
<dbReference type="InterPro" id="IPR000602">
    <property type="entry name" value="Glyco_hydro_38_N"/>
</dbReference>